<keyword evidence="15" id="KW-1185">Reference proteome</keyword>
<dbReference type="Gene3D" id="2.60.40.1220">
    <property type="match status" value="1"/>
</dbReference>
<protein>
    <submittedName>
        <fullName evidence="14">Copper resistance protein CopC</fullName>
    </submittedName>
</protein>
<proteinExistence type="predicted"/>
<comment type="subcellular location">
    <subcellularLocation>
        <location evidence="1">Cell membrane</location>
        <topology evidence="1">Multi-pass membrane protein</topology>
    </subcellularLocation>
</comment>
<evidence type="ECO:0000256" key="4">
    <source>
        <dbReference type="ARBA" id="ARBA00022723"/>
    </source>
</evidence>
<feature type="transmembrane region" description="Helical" evidence="10">
    <location>
        <begin position="228"/>
        <end position="250"/>
    </location>
</feature>
<feature type="transmembrane region" description="Helical" evidence="10">
    <location>
        <begin position="410"/>
        <end position="431"/>
    </location>
</feature>
<dbReference type="SUPFAM" id="SSF81296">
    <property type="entry name" value="E set domains"/>
    <property type="match status" value="1"/>
</dbReference>
<dbReference type="EMBL" id="JBHUKR010000007">
    <property type="protein sequence ID" value="MFD2418167.1"/>
    <property type="molecule type" value="Genomic_DNA"/>
</dbReference>
<dbReference type="InterPro" id="IPR008457">
    <property type="entry name" value="Cu-R_CopD_dom"/>
</dbReference>
<evidence type="ECO:0000256" key="2">
    <source>
        <dbReference type="ARBA" id="ARBA00022475"/>
    </source>
</evidence>
<feature type="signal peptide" evidence="11">
    <location>
        <begin position="1"/>
        <end position="25"/>
    </location>
</feature>
<evidence type="ECO:0000313" key="14">
    <source>
        <dbReference type="EMBL" id="MFD2418167.1"/>
    </source>
</evidence>
<evidence type="ECO:0000256" key="8">
    <source>
        <dbReference type="ARBA" id="ARBA00023136"/>
    </source>
</evidence>
<feature type="chain" id="PRO_5045537048" evidence="11">
    <location>
        <begin position="26"/>
        <end position="623"/>
    </location>
</feature>
<feature type="transmembrane region" description="Helical" evidence="10">
    <location>
        <begin position="378"/>
        <end position="398"/>
    </location>
</feature>
<dbReference type="InterPro" id="IPR032694">
    <property type="entry name" value="CopC/D"/>
</dbReference>
<dbReference type="InterPro" id="IPR014755">
    <property type="entry name" value="Cu-Rt/internalin_Ig-like"/>
</dbReference>
<feature type="transmembrane region" description="Helical" evidence="10">
    <location>
        <begin position="345"/>
        <end position="366"/>
    </location>
</feature>
<keyword evidence="5 11" id="KW-0732">Signal</keyword>
<feature type="domain" description="CopC" evidence="12">
    <location>
        <begin position="26"/>
        <end position="123"/>
    </location>
</feature>
<gene>
    <name evidence="14" type="ORF">ACFSXZ_17730</name>
</gene>
<evidence type="ECO:0000256" key="10">
    <source>
        <dbReference type="SAM" id="Phobius"/>
    </source>
</evidence>
<keyword evidence="2" id="KW-1003">Cell membrane</keyword>
<name>A0ABW5FUP9_9PSEU</name>
<reference evidence="15" key="1">
    <citation type="journal article" date="2019" name="Int. J. Syst. Evol. Microbiol.">
        <title>The Global Catalogue of Microorganisms (GCM) 10K type strain sequencing project: providing services to taxonomists for standard genome sequencing and annotation.</title>
        <authorList>
            <consortium name="The Broad Institute Genomics Platform"/>
            <consortium name="The Broad Institute Genome Sequencing Center for Infectious Disease"/>
            <person name="Wu L."/>
            <person name="Ma J."/>
        </authorList>
    </citation>
    <scope>NUCLEOTIDE SEQUENCE [LARGE SCALE GENOMIC DNA]</scope>
    <source>
        <strain evidence="15">CGMCC 4.7645</strain>
    </source>
</reference>
<dbReference type="RefSeq" id="WP_378266121.1">
    <property type="nucleotide sequence ID" value="NZ_JBHUKR010000007.1"/>
</dbReference>
<keyword evidence="8 10" id="KW-0472">Membrane</keyword>
<evidence type="ECO:0000256" key="5">
    <source>
        <dbReference type="ARBA" id="ARBA00022729"/>
    </source>
</evidence>
<dbReference type="PANTHER" id="PTHR34820">
    <property type="entry name" value="INNER MEMBRANE PROTEIN YEBZ"/>
    <property type="match status" value="1"/>
</dbReference>
<evidence type="ECO:0000256" key="3">
    <source>
        <dbReference type="ARBA" id="ARBA00022692"/>
    </source>
</evidence>
<sequence>MPRKSALVVIAFFVVLLAFPGTASAHAVLLGTTPEGWQVVDTSPKAVTLRFNEPVDAALAEVRLIGPRGDEISGIGRPEHPAGQASVLSVAIPNALANGTHTVAYQVVSADSHPVQGAFTFSVGEASGGAAPNALAAASGGGLLSIVYGFFRWTAYAALALLVGAAFFATVCWPGGSTRTAVRRFLWTGWGALVMSTLGILVVYSPYATGRGLSSAFSLLGPTLASRLGLTLLIRLVLLGISAAASVPILRRIPEPPTPAPVRRPALAGARAGGSARSVPAEPPVPESPVSTSDNPAGASGWASRMPAVAVIASGMLLGFTWSLADHAATGPLVPLALITDAAHLTAMSVWLGGLAVLGVVMLRSGDVLGMRVAVPRFSRTALICVCVLVATGVFQAWRETGTLKALTGTTYGTLLLVKTGLVAVITTFAWSARRWVRTHYGFRVVSVSDKRRARRGPPPAELSRFRRAVTAETVVAVLVLGVTSALVSVEPADAQLTREATAARPPAITGPVSVVLPFAAGGANGSGQLAVTVLPGKVGPNEIHLSVLDGQNQPRDVAEVRAELRLPERNLGPLPVSLEDDGAGHYIAQNASLPMPGQWELGITVRTSETDQAVVRVPVGAR</sequence>
<evidence type="ECO:0000256" key="1">
    <source>
        <dbReference type="ARBA" id="ARBA00004651"/>
    </source>
</evidence>
<evidence type="ECO:0000259" key="13">
    <source>
        <dbReference type="Pfam" id="PF05425"/>
    </source>
</evidence>
<accession>A0ABW5FUP9</accession>
<comment type="caution">
    <text evidence="14">The sequence shown here is derived from an EMBL/GenBank/DDBJ whole genome shotgun (WGS) entry which is preliminary data.</text>
</comment>
<evidence type="ECO:0000256" key="7">
    <source>
        <dbReference type="ARBA" id="ARBA00023008"/>
    </source>
</evidence>
<dbReference type="PANTHER" id="PTHR34820:SF4">
    <property type="entry name" value="INNER MEMBRANE PROTEIN YEBZ"/>
    <property type="match status" value="1"/>
</dbReference>
<feature type="region of interest" description="Disordered" evidence="9">
    <location>
        <begin position="273"/>
        <end position="298"/>
    </location>
</feature>
<evidence type="ECO:0000256" key="11">
    <source>
        <dbReference type="SAM" id="SignalP"/>
    </source>
</evidence>
<keyword evidence="6 10" id="KW-1133">Transmembrane helix</keyword>
<evidence type="ECO:0000256" key="9">
    <source>
        <dbReference type="SAM" id="MobiDB-lite"/>
    </source>
</evidence>
<feature type="transmembrane region" description="Helical" evidence="10">
    <location>
        <begin position="308"/>
        <end position="325"/>
    </location>
</feature>
<feature type="transmembrane region" description="Helical" evidence="10">
    <location>
        <begin position="153"/>
        <end position="173"/>
    </location>
</feature>
<feature type="transmembrane region" description="Helical" evidence="10">
    <location>
        <begin position="185"/>
        <end position="208"/>
    </location>
</feature>
<evidence type="ECO:0000259" key="12">
    <source>
        <dbReference type="Pfam" id="PF04234"/>
    </source>
</evidence>
<keyword evidence="7" id="KW-0186">Copper</keyword>
<feature type="domain" description="Copper resistance protein D" evidence="13">
    <location>
        <begin position="374"/>
        <end position="487"/>
    </location>
</feature>
<organism evidence="14 15">
    <name type="scientific">Amycolatopsis pigmentata</name>
    <dbReference type="NCBI Taxonomy" id="450801"/>
    <lineage>
        <taxon>Bacteria</taxon>
        <taxon>Bacillati</taxon>
        <taxon>Actinomycetota</taxon>
        <taxon>Actinomycetes</taxon>
        <taxon>Pseudonocardiales</taxon>
        <taxon>Pseudonocardiaceae</taxon>
        <taxon>Amycolatopsis</taxon>
    </lineage>
</organism>
<dbReference type="InterPro" id="IPR007348">
    <property type="entry name" value="CopC_dom"/>
</dbReference>
<dbReference type="InterPro" id="IPR014756">
    <property type="entry name" value="Ig_E-set"/>
</dbReference>
<keyword evidence="3 10" id="KW-0812">Transmembrane</keyword>
<dbReference type="Proteomes" id="UP001597417">
    <property type="component" value="Unassembled WGS sequence"/>
</dbReference>
<keyword evidence="4" id="KW-0479">Metal-binding</keyword>
<evidence type="ECO:0000256" key="6">
    <source>
        <dbReference type="ARBA" id="ARBA00022989"/>
    </source>
</evidence>
<evidence type="ECO:0000313" key="15">
    <source>
        <dbReference type="Proteomes" id="UP001597417"/>
    </source>
</evidence>
<dbReference type="Pfam" id="PF05425">
    <property type="entry name" value="CopD"/>
    <property type="match status" value="1"/>
</dbReference>
<dbReference type="Pfam" id="PF04234">
    <property type="entry name" value="CopC"/>
    <property type="match status" value="1"/>
</dbReference>